<evidence type="ECO:0000256" key="11">
    <source>
        <dbReference type="ARBA" id="ARBA00031871"/>
    </source>
</evidence>
<keyword evidence="3" id="KW-0285">Flavoprotein</keyword>
<dbReference type="EMBL" id="SRPS01000006">
    <property type="protein sequence ID" value="KAG5977771.1"/>
    <property type="molecule type" value="Genomic_DNA"/>
</dbReference>
<evidence type="ECO:0000256" key="7">
    <source>
        <dbReference type="ARBA" id="ARBA00022741"/>
    </source>
</evidence>
<dbReference type="PANTHER" id="PTHR23293">
    <property type="entry name" value="FAD SYNTHETASE-RELATED FMN ADENYLYLTRANSFERASE"/>
    <property type="match status" value="1"/>
</dbReference>
<dbReference type="InterPro" id="IPR014729">
    <property type="entry name" value="Rossmann-like_a/b/a_fold"/>
</dbReference>
<organism evidence="16 18">
    <name type="scientific">Claviceps arundinis</name>
    <dbReference type="NCBI Taxonomy" id="1623583"/>
    <lineage>
        <taxon>Eukaryota</taxon>
        <taxon>Fungi</taxon>
        <taxon>Dikarya</taxon>
        <taxon>Ascomycota</taxon>
        <taxon>Pezizomycotina</taxon>
        <taxon>Sordariomycetes</taxon>
        <taxon>Hypocreomycetidae</taxon>
        <taxon>Hypocreales</taxon>
        <taxon>Clavicipitaceae</taxon>
        <taxon>Claviceps</taxon>
    </lineage>
</organism>
<evidence type="ECO:0000256" key="3">
    <source>
        <dbReference type="ARBA" id="ARBA00022630"/>
    </source>
</evidence>
<keyword evidence="8" id="KW-0274">FAD</keyword>
<dbReference type="Gene3D" id="3.40.50.620">
    <property type="entry name" value="HUPs"/>
    <property type="match status" value="1"/>
</dbReference>
<accession>A0A9P7MZF4</accession>
<keyword evidence="9" id="KW-0067">ATP-binding</keyword>
<name>A0A9P7MZF4_9HYPO</name>
<dbReference type="Proteomes" id="UP000742024">
    <property type="component" value="Unassembled WGS sequence"/>
</dbReference>
<evidence type="ECO:0000256" key="2">
    <source>
        <dbReference type="ARBA" id="ARBA00012393"/>
    </source>
</evidence>
<keyword evidence="4" id="KW-0288">FMN</keyword>
<dbReference type="SUPFAM" id="SSF52402">
    <property type="entry name" value="Adenine nucleotide alpha hydrolases-like"/>
    <property type="match status" value="1"/>
</dbReference>
<feature type="domain" description="Phosphoadenosine phosphosulphate reductase" evidence="14">
    <location>
        <begin position="98"/>
        <end position="184"/>
    </location>
</feature>
<dbReference type="EC" id="2.7.7.2" evidence="2"/>
<dbReference type="AlphaFoldDB" id="A0A9P7MZF4"/>
<evidence type="ECO:0000256" key="10">
    <source>
        <dbReference type="ARBA" id="ARBA00031145"/>
    </source>
</evidence>
<evidence type="ECO:0000256" key="13">
    <source>
        <dbReference type="SAM" id="MobiDB-lite"/>
    </source>
</evidence>
<keyword evidence="6" id="KW-0548">Nucleotidyltransferase</keyword>
<evidence type="ECO:0000313" key="15">
    <source>
        <dbReference type="EMBL" id="KAG5963376.1"/>
    </source>
</evidence>
<evidence type="ECO:0000313" key="17">
    <source>
        <dbReference type="Proteomes" id="UP000742024"/>
    </source>
</evidence>
<evidence type="ECO:0000256" key="12">
    <source>
        <dbReference type="ARBA" id="ARBA00049494"/>
    </source>
</evidence>
<evidence type="ECO:0000259" key="14">
    <source>
        <dbReference type="Pfam" id="PF01507"/>
    </source>
</evidence>
<gene>
    <name evidence="16" type="ORF">E4U56_006890</name>
    <name evidence="15" type="ORF">E4U57_006327</name>
</gene>
<sequence>MLHASHSLQTPEAPYRMMQNGHGHGMVPAAAAATAAVVARPLPEICFILRRKVLAFLEQNPCALSSDGHGAIRSVQMQTRASIEVVQEALRRYGPAELSLSYNGGKDCLVLLVLILASLPAIYDPQTSSSLPSPTSSSNSSPTNGPDVDLPTLQAIYIAPPDPFPEVEEFVTRTTKEYQLDLARYALPMRRALEAYREDKPSVKAIFMGTRRTDPHCELLTPFAQTDKGWPQFMRVNPILDWHYVDIWTFIRCLDVPFCSLYQQGYSSLGGVTNTRPNPALAIDAQGTEFRPAYELVRDDEERLGRDR</sequence>
<comment type="pathway">
    <text evidence="1">Cofactor biosynthesis; FAD biosynthesis; FAD from FMN: step 1/1.</text>
</comment>
<feature type="region of interest" description="Disordered" evidence="13">
    <location>
        <begin position="127"/>
        <end position="146"/>
    </location>
</feature>
<feature type="compositionally biased region" description="Low complexity" evidence="13">
    <location>
        <begin position="127"/>
        <end position="144"/>
    </location>
</feature>
<evidence type="ECO:0000256" key="5">
    <source>
        <dbReference type="ARBA" id="ARBA00022679"/>
    </source>
</evidence>
<evidence type="ECO:0000256" key="1">
    <source>
        <dbReference type="ARBA" id="ARBA00004726"/>
    </source>
</evidence>
<dbReference type="GO" id="GO:0006747">
    <property type="term" value="P:FAD biosynthetic process"/>
    <property type="evidence" value="ECO:0007669"/>
    <property type="project" value="TreeGrafter"/>
</dbReference>
<protein>
    <recommendedName>
        <fullName evidence="2">FAD synthase</fullName>
        <ecNumber evidence="2">2.7.7.2</ecNumber>
    </recommendedName>
    <alternativeName>
        <fullName evidence="10">FAD pyrophosphorylase</fullName>
    </alternativeName>
    <alternativeName>
        <fullName evidence="11">FMN adenylyltransferase</fullName>
    </alternativeName>
</protein>
<comment type="caution">
    <text evidence="16">The sequence shown here is derived from an EMBL/GenBank/DDBJ whole genome shotgun (WGS) entry which is preliminary data.</text>
</comment>
<dbReference type="FunFam" id="3.40.50.620:FF:000187">
    <property type="entry name" value="Probable FAD synthetase"/>
    <property type="match status" value="1"/>
</dbReference>
<dbReference type="GO" id="GO:0005524">
    <property type="term" value="F:ATP binding"/>
    <property type="evidence" value="ECO:0007669"/>
    <property type="project" value="UniProtKB-KW"/>
</dbReference>
<keyword evidence="7" id="KW-0547">Nucleotide-binding</keyword>
<dbReference type="InterPro" id="IPR002500">
    <property type="entry name" value="PAPS_reduct_dom"/>
</dbReference>
<evidence type="ECO:0000256" key="4">
    <source>
        <dbReference type="ARBA" id="ARBA00022643"/>
    </source>
</evidence>
<keyword evidence="17" id="KW-1185">Reference proteome</keyword>
<dbReference type="Proteomes" id="UP000784919">
    <property type="component" value="Unassembled WGS sequence"/>
</dbReference>
<dbReference type="PANTHER" id="PTHR23293:SF9">
    <property type="entry name" value="FAD SYNTHASE"/>
    <property type="match status" value="1"/>
</dbReference>
<evidence type="ECO:0000313" key="18">
    <source>
        <dbReference type="Proteomes" id="UP000784919"/>
    </source>
</evidence>
<evidence type="ECO:0000313" key="16">
    <source>
        <dbReference type="EMBL" id="KAG5977771.1"/>
    </source>
</evidence>
<evidence type="ECO:0000256" key="9">
    <source>
        <dbReference type="ARBA" id="ARBA00022840"/>
    </source>
</evidence>
<dbReference type="CDD" id="cd23948">
    <property type="entry name" value="FAD_synthase"/>
    <property type="match status" value="1"/>
</dbReference>
<dbReference type="OrthoDB" id="270728at2759"/>
<evidence type="ECO:0000256" key="8">
    <source>
        <dbReference type="ARBA" id="ARBA00022827"/>
    </source>
</evidence>
<dbReference type="EMBL" id="SRPR01000054">
    <property type="protein sequence ID" value="KAG5963376.1"/>
    <property type="molecule type" value="Genomic_DNA"/>
</dbReference>
<comment type="catalytic activity">
    <reaction evidence="12">
        <text>FMN + ATP + H(+) = FAD + diphosphate</text>
        <dbReference type="Rhea" id="RHEA:17237"/>
        <dbReference type="ChEBI" id="CHEBI:15378"/>
        <dbReference type="ChEBI" id="CHEBI:30616"/>
        <dbReference type="ChEBI" id="CHEBI:33019"/>
        <dbReference type="ChEBI" id="CHEBI:57692"/>
        <dbReference type="ChEBI" id="CHEBI:58210"/>
        <dbReference type="EC" id="2.7.7.2"/>
    </reaction>
</comment>
<reference evidence="16 17" key="1">
    <citation type="journal article" date="2020" name="bioRxiv">
        <title>Whole genome comparisons of ergot fungi reveals the divergence and evolution of species within the genus Claviceps are the result of varying mechanisms driving genome evolution and host range expansion.</title>
        <authorList>
            <person name="Wyka S.A."/>
            <person name="Mondo S.J."/>
            <person name="Liu M."/>
            <person name="Dettman J."/>
            <person name="Nalam V."/>
            <person name="Broders K.D."/>
        </authorList>
    </citation>
    <scope>NUCLEOTIDE SEQUENCE</scope>
    <source>
        <strain evidence="16">CCC 1102</strain>
        <strain evidence="15 17">LM583</strain>
    </source>
</reference>
<evidence type="ECO:0000256" key="6">
    <source>
        <dbReference type="ARBA" id="ARBA00022695"/>
    </source>
</evidence>
<dbReference type="Pfam" id="PF01507">
    <property type="entry name" value="PAPS_reduct"/>
    <property type="match status" value="2"/>
</dbReference>
<proteinExistence type="predicted"/>
<dbReference type="GO" id="GO:0003919">
    <property type="term" value="F:FMN adenylyltransferase activity"/>
    <property type="evidence" value="ECO:0007669"/>
    <property type="project" value="UniProtKB-EC"/>
</dbReference>
<keyword evidence="5" id="KW-0808">Transferase</keyword>
<feature type="domain" description="Phosphoadenosine phosphosulphate reductase" evidence="14">
    <location>
        <begin position="188"/>
        <end position="277"/>
    </location>
</feature>